<dbReference type="OrthoDB" id="10259892at2759"/>
<proteinExistence type="predicted"/>
<protein>
    <submittedName>
        <fullName evidence="1">Uncharacterized protein</fullName>
    </submittedName>
</protein>
<dbReference type="AlphaFoldDB" id="A0A843UCX6"/>
<name>A0A843UCX6_COLES</name>
<accession>A0A843UCX6</accession>
<organism evidence="1 2">
    <name type="scientific">Colocasia esculenta</name>
    <name type="common">Wild taro</name>
    <name type="synonym">Arum esculentum</name>
    <dbReference type="NCBI Taxonomy" id="4460"/>
    <lineage>
        <taxon>Eukaryota</taxon>
        <taxon>Viridiplantae</taxon>
        <taxon>Streptophyta</taxon>
        <taxon>Embryophyta</taxon>
        <taxon>Tracheophyta</taxon>
        <taxon>Spermatophyta</taxon>
        <taxon>Magnoliopsida</taxon>
        <taxon>Liliopsida</taxon>
        <taxon>Araceae</taxon>
        <taxon>Aroideae</taxon>
        <taxon>Colocasieae</taxon>
        <taxon>Colocasia</taxon>
    </lineage>
</organism>
<evidence type="ECO:0000313" key="1">
    <source>
        <dbReference type="EMBL" id="MQL81355.1"/>
    </source>
</evidence>
<gene>
    <name evidence="1" type="ORF">Taro_013807</name>
</gene>
<evidence type="ECO:0000313" key="2">
    <source>
        <dbReference type="Proteomes" id="UP000652761"/>
    </source>
</evidence>
<keyword evidence="2" id="KW-1185">Reference proteome</keyword>
<sequence>MQSLRRRVAAAIFSLSGASPSPSPSSSWGARTLTYHRAAIPAPEDPAGTLASPWSAIQRRGAKVLGSDVRLGNIIQRKGLLLS</sequence>
<dbReference type="EMBL" id="NMUH01000561">
    <property type="protein sequence ID" value="MQL81355.1"/>
    <property type="molecule type" value="Genomic_DNA"/>
</dbReference>
<dbReference type="Proteomes" id="UP000652761">
    <property type="component" value="Unassembled WGS sequence"/>
</dbReference>
<comment type="caution">
    <text evidence="1">The sequence shown here is derived from an EMBL/GenBank/DDBJ whole genome shotgun (WGS) entry which is preliminary data.</text>
</comment>
<reference evidence="1" key="1">
    <citation type="submission" date="2017-07" db="EMBL/GenBank/DDBJ databases">
        <title>Taro Niue Genome Assembly and Annotation.</title>
        <authorList>
            <person name="Atibalentja N."/>
            <person name="Keating K."/>
            <person name="Fields C.J."/>
        </authorList>
    </citation>
    <scope>NUCLEOTIDE SEQUENCE</scope>
    <source>
        <strain evidence="1">Niue_2</strain>
        <tissue evidence="1">Leaf</tissue>
    </source>
</reference>